<comment type="subcellular location">
    <subcellularLocation>
        <location evidence="1 12">Secreted</location>
    </subcellularLocation>
</comment>
<dbReference type="SMART" id="SM01110">
    <property type="entry name" value="Cutinase"/>
    <property type="match status" value="1"/>
</dbReference>
<dbReference type="PROSITE" id="PS00155">
    <property type="entry name" value="CUTINASE_1"/>
    <property type="match status" value="1"/>
</dbReference>
<comment type="catalytic activity">
    <reaction evidence="9 12">
        <text>cutin + H2O = cutin monomers.</text>
        <dbReference type="EC" id="3.1.1.74"/>
    </reaction>
</comment>
<dbReference type="InterPro" id="IPR000675">
    <property type="entry name" value="Cutinase/axe"/>
</dbReference>
<feature type="active site" description="Proton donor/acceptor" evidence="10">
    <location>
        <position position="254"/>
    </location>
</feature>
<keyword evidence="7 12" id="KW-0378">Hydrolase</keyword>
<organism evidence="13 14">
    <name type="scientific">Cadophora malorum</name>
    <dbReference type="NCBI Taxonomy" id="108018"/>
    <lineage>
        <taxon>Eukaryota</taxon>
        <taxon>Fungi</taxon>
        <taxon>Dikarya</taxon>
        <taxon>Ascomycota</taxon>
        <taxon>Pezizomycotina</taxon>
        <taxon>Leotiomycetes</taxon>
        <taxon>Helotiales</taxon>
        <taxon>Ploettnerulaceae</taxon>
        <taxon>Cadophora</taxon>
    </lineage>
</organism>
<dbReference type="InterPro" id="IPR011150">
    <property type="entry name" value="Cutinase_monf"/>
</dbReference>
<evidence type="ECO:0000256" key="7">
    <source>
        <dbReference type="ARBA" id="ARBA00022801"/>
    </source>
</evidence>
<feature type="signal peptide" evidence="12">
    <location>
        <begin position="1"/>
        <end position="17"/>
    </location>
</feature>
<keyword evidence="5 12" id="KW-0964">Secreted</keyword>
<evidence type="ECO:0000256" key="9">
    <source>
        <dbReference type="ARBA" id="ARBA00034045"/>
    </source>
</evidence>
<gene>
    <name evidence="13" type="ORF">IFR04_002814</name>
</gene>
<comment type="function">
    <text evidence="12">Catalyzes the hydrolysis of complex carboxylic polyesters found in the cell wall of plants. Degrades cutin, a macromolecule that forms the structure of the plant cuticle.</text>
</comment>
<protein>
    <recommendedName>
        <fullName evidence="3 12">Cutinase</fullName>
        <ecNumber evidence="3 12">3.1.1.74</ecNumber>
    </recommendedName>
</protein>
<evidence type="ECO:0000256" key="3">
    <source>
        <dbReference type="ARBA" id="ARBA00013095"/>
    </source>
</evidence>
<dbReference type="Gene3D" id="3.40.50.1820">
    <property type="entry name" value="alpha/beta hydrolase"/>
    <property type="match status" value="1"/>
</dbReference>
<evidence type="ECO:0000313" key="13">
    <source>
        <dbReference type="EMBL" id="KAG4423972.1"/>
    </source>
</evidence>
<reference evidence="13" key="1">
    <citation type="submission" date="2021-02" db="EMBL/GenBank/DDBJ databases">
        <title>Genome sequence Cadophora malorum strain M34.</title>
        <authorList>
            <person name="Stefanovic E."/>
            <person name="Vu D."/>
            <person name="Scully C."/>
            <person name="Dijksterhuis J."/>
            <person name="Roader J."/>
            <person name="Houbraken J."/>
        </authorList>
    </citation>
    <scope>NUCLEOTIDE SEQUENCE</scope>
    <source>
        <strain evidence="13">M34</strain>
    </source>
</reference>
<feature type="chain" id="PRO_5034522772" description="Cutinase" evidence="12">
    <location>
        <begin position="18"/>
        <end position="270"/>
    </location>
</feature>
<comment type="caution">
    <text evidence="13">The sequence shown here is derived from an EMBL/GenBank/DDBJ whole genome shotgun (WGS) entry which is preliminary data.</text>
</comment>
<dbReference type="PANTHER" id="PTHR48250">
    <property type="entry name" value="CUTINASE 2-RELATED"/>
    <property type="match status" value="1"/>
</dbReference>
<sequence>MLLSFWTVLTIIGLTLTSPVPAPVPNANAAPVPAPLANPSPNPNELAERETDLNAFLSLLLDHLPAIDGTLTAISGILTTFQGFLALVSGKKTTYNQLASSCKPYTVVFARGTVEPGNVGILVGPPFFDALKAKVGSAALALQGVNDYKASIAGYLAGGDVKGSVNMATQIAKAFELCPNTKLVVSGYSQGGQLVHNALASLPAATAAWVSKVVIFGDPNNGTAISNVPASKVMTFCHKGDNICVDGLRVLQQHLTYGLDARNAANFVIS</sequence>
<evidence type="ECO:0000256" key="4">
    <source>
        <dbReference type="ARBA" id="ARBA00022487"/>
    </source>
</evidence>
<feature type="disulfide bond" evidence="11">
    <location>
        <begin position="237"/>
        <end position="244"/>
    </location>
</feature>
<evidence type="ECO:0000256" key="11">
    <source>
        <dbReference type="PIRSR" id="PIRSR611150-2"/>
    </source>
</evidence>
<dbReference type="EC" id="3.1.1.74" evidence="3 12"/>
<dbReference type="PANTHER" id="PTHR48250:SF1">
    <property type="entry name" value="CUTINASE"/>
    <property type="match status" value="1"/>
</dbReference>
<feature type="active site" description="Nucleophile" evidence="10">
    <location>
        <position position="189"/>
    </location>
</feature>
<evidence type="ECO:0000256" key="8">
    <source>
        <dbReference type="ARBA" id="ARBA00023157"/>
    </source>
</evidence>
<dbReference type="SUPFAM" id="SSF53474">
    <property type="entry name" value="alpha/beta-Hydrolases"/>
    <property type="match status" value="1"/>
</dbReference>
<dbReference type="OrthoDB" id="3225429at2759"/>
<dbReference type="Pfam" id="PF01083">
    <property type="entry name" value="Cutinase"/>
    <property type="match status" value="1"/>
</dbReference>
<feature type="disulfide bond" evidence="11">
    <location>
        <begin position="102"/>
        <end position="178"/>
    </location>
</feature>
<keyword evidence="8 11" id="KW-1015">Disulfide bond</keyword>
<feature type="active site" evidence="10">
    <location>
        <position position="241"/>
    </location>
</feature>
<evidence type="ECO:0000256" key="12">
    <source>
        <dbReference type="RuleBase" id="RU361263"/>
    </source>
</evidence>
<dbReference type="InterPro" id="IPR043580">
    <property type="entry name" value="CUTINASE_1"/>
</dbReference>
<dbReference type="Proteomes" id="UP000664132">
    <property type="component" value="Unassembled WGS sequence"/>
</dbReference>
<keyword evidence="14" id="KW-1185">Reference proteome</keyword>
<comment type="similarity">
    <text evidence="2 12">Belongs to the cutinase family.</text>
</comment>
<dbReference type="EMBL" id="JAFJYH010000026">
    <property type="protein sequence ID" value="KAG4423972.1"/>
    <property type="molecule type" value="Genomic_DNA"/>
</dbReference>
<proteinExistence type="inferred from homology"/>
<keyword evidence="4 12" id="KW-0719">Serine esterase</keyword>
<keyword evidence="6 12" id="KW-0732">Signal</keyword>
<dbReference type="GO" id="GO:0050525">
    <property type="term" value="F:cutinase activity"/>
    <property type="evidence" value="ECO:0007669"/>
    <property type="project" value="UniProtKB-UniRule"/>
</dbReference>
<evidence type="ECO:0000256" key="5">
    <source>
        <dbReference type="ARBA" id="ARBA00022525"/>
    </source>
</evidence>
<dbReference type="InterPro" id="IPR029058">
    <property type="entry name" value="AB_hydrolase_fold"/>
</dbReference>
<accession>A0A8H7WFS4</accession>
<name>A0A8H7WFS4_9HELO</name>
<evidence type="ECO:0000256" key="6">
    <source>
        <dbReference type="ARBA" id="ARBA00022729"/>
    </source>
</evidence>
<dbReference type="GO" id="GO:0005576">
    <property type="term" value="C:extracellular region"/>
    <property type="evidence" value="ECO:0007669"/>
    <property type="project" value="UniProtKB-SubCell"/>
</dbReference>
<evidence type="ECO:0000256" key="1">
    <source>
        <dbReference type="ARBA" id="ARBA00004613"/>
    </source>
</evidence>
<dbReference type="AlphaFoldDB" id="A0A8H7WFS4"/>
<evidence type="ECO:0000313" key="14">
    <source>
        <dbReference type="Proteomes" id="UP000664132"/>
    </source>
</evidence>
<dbReference type="PRINTS" id="PR00129">
    <property type="entry name" value="CUTINASE"/>
</dbReference>
<dbReference type="GO" id="GO:0016052">
    <property type="term" value="P:carbohydrate catabolic process"/>
    <property type="evidence" value="ECO:0007669"/>
    <property type="project" value="TreeGrafter"/>
</dbReference>
<evidence type="ECO:0000256" key="2">
    <source>
        <dbReference type="ARBA" id="ARBA00007534"/>
    </source>
</evidence>
<evidence type="ECO:0000256" key="10">
    <source>
        <dbReference type="PIRSR" id="PIRSR611150-1"/>
    </source>
</evidence>